<keyword evidence="3 6" id="KW-0805">Transcription regulation</keyword>
<keyword evidence="6" id="KW-0010">Activator</keyword>
<comment type="caution">
    <text evidence="8">The sequence shown here is derived from an EMBL/GenBank/DDBJ whole genome shotgun (WGS) entry which is preliminary data.</text>
</comment>
<protein>
    <recommendedName>
        <fullName evidence="6">Mediator of RNA polymerase II transcription subunit 10</fullName>
    </recommendedName>
    <alternativeName>
        <fullName evidence="6">Mediator complex subunit 10</fullName>
    </alternativeName>
</protein>
<dbReference type="Pfam" id="PF09748">
    <property type="entry name" value="Med10"/>
    <property type="match status" value="1"/>
</dbReference>
<reference evidence="8" key="1">
    <citation type="submission" date="2020-01" db="EMBL/GenBank/DDBJ databases">
        <title>Genome Sequencing of Three Apophysomyces-Like Fungal Strains Confirms a Novel Fungal Genus in the Mucoromycota with divergent Burkholderia-like Endosymbiotic Bacteria.</title>
        <authorList>
            <person name="Stajich J.E."/>
            <person name="Macias A.M."/>
            <person name="Carter-House D."/>
            <person name="Lovett B."/>
            <person name="Kasson L.R."/>
            <person name="Berry K."/>
            <person name="Grigoriev I."/>
            <person name="Chang Y."/>
            <person name="Spatafora J."/>
            <person name="Kasson M.T."/>
        </authorList>
    </citation>
    <scope>NUCLEOTIDE SEQUENCE</scope>
    <source>
        <strain evidence="8">NRRL A-21654</strain>
    </source>
</reference>
<evidence type="ECO:0000256" key="5">
    <source>
        <dbReference type="ARBA" id="ARBA00023242"/>
    </source>
</evidence>
<dbReference type="Proteomes" id="UP000605846">
    <property type="component" value="Unassembled WGS sequence"/>
</dbReference>
<evidence type="ECO:0000256" key="1">
    <source>
        <dbReference type="ARBA" id="ARBA00004123"/>
    </source>
</evidence>
<dbReference type="GO" id="GO:0016592">
    <property type="term" value="C:mediator complex"/>
    <property type="evidence" value="ECO:0007669"/>
    <property type="project" value="InterPro"/>
</dbReference>
<comment type="subunit">
    <text evidence="6">Component of the Mediator complex.</text>
</comment>
<feature type="compositionally biased region" description="Polar residues" evidence="7">
    <location>
        <begin position="15"/>
        <end position="34"/>
    </location>
</feature>
<dbReference type="AlphaFoldDB" id="A0A8H7ENI4"/>
<feature type="region of interest" description="Disordered" evidence="7">
    <location>
        <begin position="1"/>
        <end position="34"/>
    </location>
</feature>
<keyword evidence="4 6" id="KW-0804">Transcription</keyword>
<evidence type="ECO:0000313" key="9">
    <source>
        <dbReference type="Proteomes" id="UP000605846"/>
    </source>
</evidence>
<evidence type="ECO:0000256" key="6">
    <source>
        <dbReference type="RuleBase" id="RU364146"/>
    </source>
</evidence>
<feature type="compositionally biased region" description="Low complexity" evidence="7">
    <location>
        <begin position="1"/>
        <end position="14"/>
    </location>
</feature>
<comment type="subcellular location">
    <subcellularLocation>
        <location evidence="1 6">Nucleus</location>
    </subcellularLocation>
</comment>
<accession>A0A8H7ENI4</accession>
<dbReference type="GO" id="GO:0006357">
    <property type="term" value="P:regulation of transcription by RNA polymerase II"/>
    <property type="evidence" value="ECO:0007669"/>
    <property type="project" value="InterPro"/>
</dbReference>
<evidence type="ECO:0000256" key="3">
    <source>
        <dbReference type="ARBA" id="ARBA00023015"/>
    </source>
</evidence>
<evidence type="ECO:0000313" key="8">
    <source>
        <dbReference type="EMBL" id="KAF7722849.1"/>
    </source>
</evidence>
<evidence type="ECO:0000256" key="4">
    <source>
        <dbReference type="ARBA" id="ARBA00023163"/>
    </source>
</evidence>
<sequence length="161" mass="18333">MQHTGSHSSSSSSSTATPVQDSLQQKMNSTNSRQSLEKQLNELLQALFELSVVVYDFQPDGNKRVWDKINAILDHYKKIGDLKDGLDDFVPEEVINYVEQGRNPDIFTQGFVERAASENQFTHGKIKAVDEFRQRLSEEFAKSFPDLYDNTDIFDSASQKH</sequence>
<keyword evidence="5 6" id="KW-0539">Nucleus</keyword>
<comment type="similarity">
    <text evidence="2 6">Belongs to the Mediator complex subunit 10 family.</text>
</comment>
<name>A0A8H7ENI4_9FUNG</name>
<evidence type="ECO:0000256" key="2">
    <source>
        <dbReference type="ARBA" id="ARBA00005389"/>
    </source>
</evidence>
<dbReference type="OrthoDB" id="337270at2759"/>
<proteinExistence type="inferred from homology"/>
<dbReference type="GO" id="GO:0003712">
    <property type="term" value="F:transcription coregulator activity"/>
    <property type="evidence" value="ECO:0007669"/>
    <property type="project" value="InterPro"/>
</dbReference>
<evidence type="ECO:0000256" key="7">
    <source>
        <dbReference type="SAM" id="MobiDB-lite"/>
    </source>
</evidence>
<organism evidence="8 9">
    <name type="scientific">Apophysomyces ossiformis</name>
    <dbReference type="NCBI Taxonomy" id="679940"/>
    <lineage>
        <taxon>Eukaryota</taxon>
        <taxon>Fungi</taxon>
        <taxon>Fungi incertae sedis</taxon>
        <taxon>Mucoromycota</taxon>
        <taxon>Mucoromycotina</taxon>
        <taxon>Mucoromycetes</taxon>
        <taxon>Mucorales</taxon>
        <taxon>Mucorineae</taxon>
        <taxon>Mucoraceae</taxon>
        <taxon>Apophysomyces</taxon>
    </lineage>
</organism>
<dbReference type="EMBL" id="JABAYA010000174">
    <property type="protein sequence ID" value="KAF7722849.1"/>
    <property type="molecule type" value="Genomic_DNA"/>
</dbReference>
<dbReference type="InterPro" id="IPR019145">
    <property type="entry name" value="Mediator_Med10"/>
</dbReference>
<keyword evidence="9" id="KW-1185">Reference proteome</keyword>
<gene>
    <name evidence="8" type="primary">NUT2</name>
    <name evidence="6" type="synonym">MED10</name>
    <name evidence="8" type="ORF">EC973_002651</name>
</gene>
<comment type="function">
    <text evidence="6">Component of the Mediator complex, a coactivator involved in the regulated transcription of nearly all RNA polymerase II-dependent genes. Mediator functions as a bridge to convey information from gene-specific regulatory proteins to the basal RNA polymerase II transcription machinery. Mediator is recruited to promoters by direct interactions with regulatory proteins and serves as a scaffold for the assembly of a functional preinitiation complex with RNA polymerase II and the general transcription factors.</text>
</comment>